<reference evidence="1 2" key="1">
    <citation type="journal article" date="2016" name="Nat. Commun.">
        <title>Thousands of microbial genomes shed light on interconnected biogeochemical processes in an aquifer system.</title>
        <authorList>
            <person name="Anantharaman K."/>
            <person name="Brown C.T."/>
            <person name="Hug L.A."/>
            <person name="Sharon I."/>
            <person name="Castelle C.J."/>
            <person name="Probst A.J."/>
            <person name="Thomas B.C."/>
            <person name="Singh A."/>
            <person name="Wilkins M.J."/>
            <person name="Karaoz U."/>
            <person name="Brodie E.L."/>
            <person name="Williams K.H."/>
            <person name="Hubbard S.S."/>
            <person name="Banfield J.F."/>
        </authorList>
    </citation>
    <scope>NUCLEOTIDE SEQUENCE [LARGE SCALE GENOMIC DNA]</scope>
</reference>
<dbReference type="Proteomes" id="UP000178230">
    <property type="component" value="Unassembled WGS sequence"/>
</dbReference>
<proteinExistence type="predicted"/>
<protein>
    <submittedName>
        <fullName evidence="1">Uncharacterized protein</fullName>
    </submittedName>
</protein>
<comment type="caution">
    <text evidence="1">The sequence shown here is derived from an EMBL/GenBank/DDBJ whole genome shotgun (WGS) entry which is preliminary data.</text>
</comment>
<gene>
    <name evidence="1" type="ORF">A2Y99_01840</name>
</gene>
<accession>A0A1F5YKA0</accession>
<name>A0A1F5YKA0_9BACT</name>
<evidence type="ECO:0000313" key="2">
    <source>
        <dbReference type="Proteomes" id="UP000178230"/>
    </source>
</evidence>
<sequence length="87" mass="9749">MPIYKPIRTDTAMTITVSLTSSSLDGHMTFRSSTWTSLKNVIGEPAKLGIIGLGISTIRRKYIREDLTCKDNLVIIDVTDKYEKELS</sequence>
<dbReference type="AlphaFoldDB" id="A0A1F5YKA0"/>
<organism evidence="1 2">
    <name type="scientific">Candidatus Gottesmanbacteria bacterium RBG_13_37_7</name>
    <dbReference type="NCBI Taxonomy" id="1798369"/>
    <lineage>
        <taxon>Bacteria</taxon>
        <taxon>Candidatus Gottesmaniibacteriota</taxon>
    </lineage>
</organism>
<dbReference type="EMBL" id="MFIY01000002">
    <property type="protein sequence ID" value="OGG00600.1"/>
    <property type="molecule type" value="Genomic_DNA"/>
</dbReference>
<evidence type="ECO:0000313" key="1">
    <source>
        <dbReference type="EMBL" id="OGG00600.1"/>
    </source>
</evidence>